<evidence type="ECO:0000313" key="1">
    <source>
        <dbReference type="EMBL" id="GAA4840831.1"/>
    </source>
</evidence>
<reference evidence="2" key="1">
    <citation type="journal article" date="2019" name="Int. J. Syst. Evol. Microbiol.">
        <title>The Global Catalogue of Microorganisms (GCM) 10K type strain sequencing project: providing services to taxonomists for standard genome sequencing and annotation.</title>
        <authorList>
            <consortium name="The Broad Institute Genomics Platform"/>
            <consortium name="The Broad Institute Genome Sequencing Center for Infectious Disease"/>
            <person name="Wu L."/>
            <person name="Ma J."/>
        </authorList>
    </citation>
    <scope>NUCLEOTIDE SEQUENCE [LARGE SCALE GENOMIC DNA]</scope>
    <source>
        <strain evidence="2">JCM 18326</strain>
    </source>
</reference>
<dbReference type="RefSeq" id="WP_345372704.1">
    <property type="nucleotide sequence ID" value="NZ_BAABJX010000042.1"/>
</dbReference>
<keyword evidence="2" id="KW-1185">Reference proteome</keyword>
<accession>A0ABP9DH87</accession>
<proteinExistence type="predicted"/>
<comment type="caution">
    <text evidence="1">The sequence shown here is derived from an EMBL/GenBank/DDBJ whole genome shotgun (WGS) entry which is preliminary data.</text>
</comment>
<sequence>MSNLKDLFSGVIQKLNDTAIDLTTLDVTTVTGDLTHHINDEGGIDFKNILNEIKTKGGKTEGELKLLAATHIDFDHDTFNFVKEQLTDQEKELLGTHVLMIEQAQKARAAMFSFMQEILN</sequence>
<evidence type="ECO:0008006" key="3">
    <source>
        <dbReference type="Google" id="ProtNLM"/>
    </source>
</evidence>
<organism evidence="1 2">
    <name type="scientific">Algivirga pacifica</name>
    <dbReference type="NCBI Taxonomy" id="1162670"/>
    <lineage>
        <taxon>Bacteria</taxon>
        <taxon>Pseudomonadati</taxon>
        <taxon>Bacteroidota</taxon>
        <taxon>Cytophagia</taxon>
        <taxon>Cytophagales</taxon>
        <taxon>Flammeovirgaceae</taxon>
        <taxon>Algivirga</taxon>
    </lineage>
</organism>
<protein>
    <recommendedName>
        <fullName evidence="3">DUF2383 domain-containing protein</fullName>
    </recommendedName>
</protein>
<name>A0ABP9DH87_9BACT</name>
<dbReference type="Proteomes" id="UP001500298">
    <property type="component" value="Unassembled WGS sequence"/>
</dbReference>
<evidence type="ECO:0000313" key="2">
    <source>
        <dbReference type="Proteomes" id="UP001500298"/>
    </source>
</evidence>
<dbReference type="EMBL" id="BAABJX010000042">
    <property type="protein sequence ID" value="GAA4840831.1"/>
    <property type="molecule type" value="Genomic_DNA"/>
</dbReference>
<gene>
    <name evidence="1" type="ORF">GCM10023331_27300</name>
</gene>